<dbReference type="AlphaFoldDB" id="A0A1H9NQQ9"/>
<proteinExistence type="predicted"/>
<dbReference type="SUPFAM" id="SSF51182">
    <property type="entry name" value="RmlC-like cupins"/>
    <property type="match status" value="1"/>
</dbReference>
<reference evidence="3" key="1">
    <citation type="submission" date="2016-10" db="EMBL/GenBank/DDBJ databases">
        <authorList>
            <person name="Varghese N."/>
            <person name="Submissions S."/>
        </authorList>
    </citation>
    <scope>NUCLEOTIDE SEQUENCE [LARGE SCALE GENOMIC DNA]</scope>
    <source>
        <strain evidence="3">DSM 25055</strain>
    </source>
</reference>
<evidence type="ECO:0000313" key="3">
    <source>
        <dbReference type="Proteomes" id="UP000199114"/>
    </source>
</evidence>
<organism evidence="2 3">
    <name type="scientific">Natrinema salaciae</name>
    <dbReference type="NCBI Taxonomy" id="1186196"/>
    <lineage>
        <taxon>Archaea</taxon>
        <taxon>Methanobacteriati</taxon>
        <taxon>Methanobacteriota</taxon>
        <taxon>Stenosarchaea group</taxon>
        <taxon>Halobacteria</taxon>
        <taxon>Halobacteriales</taxon>
        <taxon>Natrialbaceae</taxon>
        <taxon>Natrinema</taxon>
    </lineage>
</organism>
<dbReference type="Proteomes" id="UP000199114">
    <property type="component" value="Unassembled WGS sequence"/>
</dbReference>
<feature type="domain" description="Cupin type-2" evidence="1">
    <location>
        <begin position="94"/>
        <end position="149"/>
    </location>
</feature>
<dbReference type="EMBL" id="FOFD01000005">
    <property type="protein sequence ID" value="SER37959.1"/>
    <property type="molecule type" value="Genomic_DNA"/>
</dbReference>
<dbReference type="PANTHER" id="PTHR36440">
    <property type="entry name" value="PUTATIVE (AFU_ORTHOLOGUE AFUA_8G07350)-RELATED"/>
    <property type="match status" value="1"/>
</dbReference>
<protein>
    <submittedName>
        <fullName evidence="2">Cupin domain-containing protein</fullName>
    </submittedName>
</protein>
<dbReference type="InterPro" id="IPR053146">
    <property type="entry name" value="QDO-like"/>
</dbReference>
<accession>A0A1H9NQQ9</accession>
<sequence>MASVTRRCLEATQAAERTAQEVTNDHDKQIDAEQRVYHGGNTMTAVDRGKQDRVLDWGGFPGRWEITRSTADTDGELLEMRFEIEDVPEDGPFVHTHPHAEERYEVVSGVLEVYVDGEWMEVAAGEEHTVPPGTAHTFRNATPVEIINIHEPALQHEAFFRRFHQLVTEQGVSLPPEGFKDVVLLAMLTTEHEEDIYAVSPPHWAFKGLSGLGRLLGYHLPD</sequence>
<name>A0A1H9NQQ9_9EURY</name>
<dbReference type="InterPro" id="IPR011051">
    <property type="entry name" value="RmlC_Cupin_sf"/>
</dbReference>
<gene>
    <name evidence="2" type="ORF">SAMN04489841_3688</name>
</gene>
<dbReference type="InterPro" id="IPR013096">
    <property type="entry name" value="Cupin_2"/>
</dbReference>
<dbReference type="Pfam" id="PF07883">
    <property type="entry name" value="Cupin_2"/>
    <property type="match status" value="1"/>
</dbReference>
<keyword evidence="3" id="KW-1185">Reference proteome</keyword>
<dbReference type="InterPro" id="IPR014710">
    <property type="entry name" value="RmlC-like_jellyroll"/>
</dbReference>
<evidence type="ECO:0000259" key="1">
    <source>
        <dbReference type="Pfam" id="PF07883"/>
    </source>
</evidence>
<dbReference type="Gene3D" id="2.60.120.10">
    <property type="entry name" value="Jelly Rolls"/>
    <property type="match status" value="1"/>
</dbReference>
<dbReference type="PANTHER" id="PTHR36440:SF1">
    <property type="entry name" value="PUTATIVE (AFU_ORTHOLOGUE AFUA_8G07350)-RELATED"/>
    <property type="match status" value="1"/>
</dbReference>
<evidence type="ECO:0000313" key="2">
    <source>
        <dbReference type="EMBL" id="SER37959.1"/>
    </source>
</evidence>
<dbReference type="STRING" id="1186196.SAMN04489841_3688"/>